<dbReference type="Proteomes" id="UP000054321">
    <property type="component" value="Unassembled WGS sequence"/>
</dbReference>
<keyword evidence="2" id="KW-1185">Reference proteome</keyword>
<proteinExistence type="predicted"/>
<name>A0A0C3CLB9_OIDMZ</name>
<organism evidence="1 2">
    <name type="scientific">Oidiodendron maius (strain Zn)</name>
    <dbReference type="NCBI Taxonomy" id="913774"/>
    <lineage>
        <taxon>Eukaryota</taxon>
        <taxon>Fungi</taxon>
        <taxon>Dikarya</taxon>
        <taxon>Ascomycota</taxon>
        <taxon>Pezizomycotina</taxon>
        <taxon>Leotiomycetes</taxon>
        <taxon>Leotiomycetes incertae sedis</taxon>
        <taxon>Myxotrichaceae</taxon>
        <taxon>Oidiodendron</taxon>
    </lineage>
</organism>
<dbReference type="STRING" id="913774.A0A0C3CLB9"/>
<dbReference type="HOGENOM" id="CLU_010595_1_1_1"/>
<dbReference type="InParanoid" id="A0A0C3CLB9"/>
<reference evidence="1 2" key="1">
    <citation type="submission" date="2014-04" db="EMBL/GenBank/DDBJ databases">
        <authorList>
            <consortium name="DOE Joint Genome Institute"/>
            <person name="Kuo A."/>
            <person name="Martino E."/>
            <person name="Perotto S."/>
            <person name="Kohler A."/>
            <person name="Nagy L.G."/>
            <person name="Floudas D."/>
            <person name="Copeland A."/>
            <person name="Barry K.W."/>
            <person name="Cichocki N."/>
            <person name="Veneault-Fourrey C."/>
            <person name="LaButti K."/>
            <person name="Lindquist E.A."/>
            <person name="Lipzen A."/>
            <person name="Lundell T."/>
            <person name="Morin E."/>
            <person name="Murat C."/>
            <person name="Sun H."/>
            <person name="Tunlid A."/>
            <person name="Henrissat B."/>
            <person name="Grigoriev I.V."/>
            <person name="Hibbett D.S."/>
            <person name="Martin F."/>
            <person name="Nordberg H.P."/>
            <person name="Cantor M.N."/>
            <person name="Hua S.X."/>
        </authorList>
    </citation>
    <scope>NUCLEOTIDE SEQUENCE [LARGE SCALE GENOMIC DNA]</scope>
    <source>
        <strain evidence="1 2">Zn</strain>
    </source>
</reference>
<dbReference type="PANTHER" id="PTHR43591:SF14">
    <property type="entry name" value="METHYLTRANSFERASE"/>
    <property type="match status" value="1"/>
</dbReference>
<dbReference type="AlphaFoldDB" id="A0A0C3CLB9"/>
<dbReference type="SUPFAM" id="SSF53335">
    <property type="entry name" value="S-adenosyl-L-methionine-dependent methyltransferases"/>
    <property type="match status" value="1"/>
</dbReference>
<dbReference type="Gene3D" id="3.40.50.150">
    <property type="entry name" value="Vaccinia Virus protein VP39"/>
    <property type="match status" value="1"/>
</dbReference>
<evidence type="ECO:0000313" key="2">
    <source>
        <dbReference type="Proteomes" id="UP000054321"/>
    </source>
</evidence>
<evidence type="ECO:0008006" key="3">
    <source>
        <dbReference type="Google" id="ProtNLM"/>
    </source>
</evidence>
<dbReference type="CDD" id="cd02440">
    <property type="entry name" value="AdoMet_MTases"/>
    <property type="match status" value="1"/>
</dbReference>
<dbReference type="Pfam" id="PF13489">
    <property type="entry name" value="Methyltransf_23"/>
    <property type="match status" value="1"/>
</dbReference>
<gene>
    <name evidence="1" type="ORF">OIDMADRAFT_200957</name>
</gene>
<dbReference type="InterPro" id="IPR029063">
    <property type="entry name" value="SAM-dependent_MTases_sf"/>
</dbReference>
<dbReference type="OrthoDB" id="2013972at2759"/>
<protein>
    <recommendedName>
        <fullName evidence="3">Methyltransferase domain-containing protein</fullName>
    </recommendedName>
</protein>
<dbReference type="EMBL" id="KN832878">
    <property type="protein sequence ID" value="KIM99783.1"/>
    <property type="molecule type" value="Genomic_DNA"/>
</dbReference>
<dbReference type="PANTHER" id="PTHR43591">
    <property type="entry name" value="METHYLTRANSFERASE"/>
    <property type="match status" value="1"/>
</dbReference>
<dbReference type="GO" id="GO:0008168">
    <property type="term" value="F:methyltransferase activity"/>
    <property type="evidence" value="ECO:0007669"/>
    <property type="project" value="TreeGrafter"/>
</dbReference>
<evidence type="ECO:0000313" key="1">
    <source>
        <dbReference type="EMBL" id="KIM99783.1"/>
    </source>
</evidence>
<sequence>MNPTFNQSGTSLDDYKFSFEYYLDYSNSIQADSIYDFHKENGRTYHAYRAGAYHHPNDATEVERLDDQYQILKIILDGRNYLAPFSREKPPHKVLDIATGSGSWAIDLGDEFPEAQIIGTDLSPIQSDLVPPNVQFVIDDATDEWPGGNDWCNFDFIHTRVTIGCWSDMLTQVIRPAFERLRPGGWMESQELMGILECDNGPIPENNAFKMWVDDIVEACIEVDRPMTFAASLKKWYMDAGFINVHEKVYKIPINGWPRIRKLKMLGQLWHANLSNGLAAFSYALLHRTKGMSQEEIEISLLDVRRDLADERVQIYESFYVVYGQKPEGDSSSTPQPQLFDTIMAG</sequence>
<reference evidence="2" key="2">
    <citation type="submission" date="2015-01" db="EMBL/GenBank/DDBJ databases">
        <title>Evolutionary Origins and Diversification of the Mycorrhizal Mutualists.</title>
        <authorList>
            <consortium name="DOE Joint Genome Institute"/>
            <consortium name="Mycorrhizal Genomics Consortium"/>
            <person name="Kohler A."/>
            <person name="Kuo A."/>
            <person name="Nagy L.G."/>
            <person name="Floudas D."/>
            <person name="Copeland A."/>
            <person name="Barry K.W."/>
            <person name="Cichocki N."/>
            <person name="Veneault-Fourrey C."/>
            <person name="LaButti K."/>
            <person name="Lindquist E.A."/>
            <person name="Lipzen A."/>
            <person name="Lundell T."/>
            <person name="Morin E."/>
            <person name="Murat C."/>
            <person name="Riley R."/>
            <person name="Ohm R."/>
            <person name="Sun H."/>
            <person name="Tunlid A."/>
            <person name="Henrissat B."/>
            <person name="Grigoriev I.V."/>
            <person name="Hibbett D.S."/>
            <person name="Martin F."/>
        </authorList>
    </citation>
    <scope>NUCLEOTIDE SEQUENCE [LARGE SCALE GENOMIC DNA]</scope>
    <source>
        <strain evidence="2">Zn</strain>
    </source>
</reference>
<accession>A0A0C3CLB9</accession>